<keyword evidence="3" id="KW-1185">Reference proteome</keyword>
<organism evidence="2 3">
    <name type="scientific">Actibacterium pelagium</name>
    <dbReference type="NCBI Taxonomy" id="2029103"/>
    <lineage>
        <taxon>Bacteria</taxon>
        <taxon>Pseudomonadati</taxon>
        <taxon>Pseudomonadota</taxon>
        <taxon>Alphaproteobacteria</taxon>
        <taxon>Rhodobacterales</taxon>
        <taxon>Roseobacteraceae</taxon>
        <taxon>Actibacterium</taxon>
    </lineage>
</organism>
<gene>
    <name evidence="2" type="ORF">GCM10011517_12270</name>
</gene>
<accession>A0A917AE13</accession>
<dbReference type="AlphaFoldDB" id="A0A917AE13"/>
<feature type="transmembrane region" description="Helical" evidence="1">
    <location>
        <begin position="55"/>
        <end position="72"/>
    </location>
</feature>
<keyword evidence="1" id="KW-1133">Transmembrane helix</keyword>
<comment type="caution">
    <text evidence="2">The sequence shown here is derived from an EMBL/GenBank/DDBJ whole genome shotgun (WGS) entry which is preliminary data.</text>
</comment>
<feature type="transmembrane region" description="Helical" evidence="1">
    <location>
        <begin position="12"/>
        <end position="31"/>
    </location>
</feature>
<dbReference type="RefSeq" id="WP_095595948.1">
    <property type="nucleotide sequence ID" value="NZ_BMKN01000001.1"/>
</dbReference>
<dbReference type="EMBL" id="BMKN01000001">
    <property type="protein sequence ID" value="GGE46116.1"/>
    <property type="molecule type" value="Genomic_DNA"/>
</dbReference>
<name>A0A917AE13_9RHOB</name>
<dbReference type="Proteomes" id="UP000606730">
    <property type="component" value="Unassembled WGS sequence"/>
</dbReference>
<sequence>MIEAIARVPWHGWFVAVYLAVYVSMFTKQSFRDAHRKWWSFEDPLGSQIWKRHPIYALFNIVFFIVFAIGIAL</sequence>
<evidence type="ECO:0000256" key="1">
    <source>
        <dbReference type="SAM" id="Phobius"/>
    </source>
</evidence>
<reference evidence="2" key="2">
    <citation type="submission" date="2020-09" db="EMBL/GenBank/DDBJ databases">
        <authorList>
            <person name="Sun Q."/>
            <person name="Zhou Y."/>
        </authorList>
    </citation>
    <scope>NUCLEOTIDE SEQUENCE</scope>
    <source>
        <strain evidence="2">CGMCC 1.16012</strain>
    </source>
</reference>
<evidence type="ECO:0000313" key="2">
    <source>
        <dbReference type="EMBL" id="GGE46116.1"/>
    </source>
</evidence>
<keyword evidence="1" id="KW-0812">Transmembrane</keyword>
<protein>
    <submittedName>
        <fullName evidence="2">Uncharacterized protein</fullName>
    </submittedName>
</protein>
<keyword evidence="1" id="KW-0472">Membrane</keyword>
<evidence type="ECO:0000313" key="3">
    <source>
        <dbReference type="Proteomes" id="UP000606730"/>
    </source>
</evidence>
<proteinExistence type="predicted"/>
<reference evidence="2" key="1">
    <citation type="journal article" date="2014" name="Int. J. Syst. Evol. Microbiol.">
        <title>Complete genome sequence of Corynebacterium casei LMG S-19264T (=DSM 44701T), isolated from a smear-ripened cheese.</title>
        <authorList>
            <consortium name="US DOE Joint Genome Institute (JGI-PGF)"/>
            <person name="Walter F."/>
            <person name="Albersmeier A."/>
            <person name="Kalinowski J."/>
            <person name="Ruckert C."/>
        </authorList>
    </citation>
    <scope>NUCLEOTIDE SEQUENCE</scope>
    <source>
        <strain evidence="2">CGMCC 1.16012</strain>
    </source>
</reference>